<accession>A0AAQ3PNA5</accession>
<organism evidence="1 2">
    <name type="scientific">Paspalum notatum var. saurae</name>
    <dbReference type="NCBI Taxonomy" id="547442"/>
    <lineage>
        <taxon>Eukaryota</taxon>
        <taxon>Viridiplantae</taxon>
        <taxon>Streptophyta</taxon>
        <taxon>Embryophyta</taxon>
        <taxon>Tracheophyta</taxon>
        <taxon>Spermatophyta</taxon>
        <taxon>Magnoliopsida</taxon>
        <taxon>Liliopsida</taxon>
        <taxon>Poales</taxon>
        <taxon>Poaceae</taxon>
        <taxon>PACMAD clade</taxon>
        <taxon>Panicoideae</taxon>
        <taxon>Andropogonodae</taxon>
        <taxon>Paspaleae</taxon>
        <taxon>Paspalinae</taxon>
        <taxon>Paspalum</taxon>
    </lineage>
</organism>
<dbReference type="EMBL" id="CP144746">
    <property type="protein sequence ID" value="WVZ55439.1"/>
    <property type="molecule type" value="Genomic_DNA"/>
</dbReference>
<reference evidence="1 2" key="1">
    <citation type="submission" date="2024-02" db="EMBL/GenBank/DDBJ databases">
        <title>High-quality chromosome-scale genome assembly of Pensacola bahiagrass (Paspalum notatum Flugge var. saurae).</title>
        <authorList>
            <person name="Vega J.M."/>
            <person name="Podio M."/>
            <person name="Orjuela J."/>
            <person name="Siena L.A."/>
            <person name="Pessino S.C."/>
            <person name="Combes M.C."/>
            <person name="Mariac C."/>
            <person name="Albertini E."/>
            <person name="Pupilli F."/>
            <person name="Ortiz J.P.A."/>
            <person name="Leblanc O."/>
        </authorList>
    </citation>
    <scope>NUCLEOTIDE SEQUENCE [LARGE SCALE GENOMIC DNA]</scope>
    <source>
        <strain evidence="1">R1</strain>
        <tissue evidence="1">Leaf</tissue>
    </source>
</reference>
<name>A0AAQ3PNA5_PASNO</name>
<dbReference type="AlphaFoldDB" id="A0AAQ3PNA5"/>
<keyword evidence="2" id="KW-1185">Reference proteome</keyword>
<dbReference type="Proteomes" id="UP001341281">
    <property type="component" value="Chromosome 02"/>
</dbReference>
<evidence type="ECO:0000313" key="1">
    <source>
        <dbReference type="EMBL" id="WVZ55439.1"/>
    </source>
</evidence>
<sequence>MWPTAAIATAHGTVLRLYELVRLLVSASRLLPQHELGFVSTTIPPLRFHFQPLRHYPIHAGASSLRACGLGRAVAVAGDMAIPVEEAIAALSTFSLEFVFAFVIDILWMSNRMCRGWLCSCPVKDMQLTVLLSTAMSLLIVYH</sequence>
<protein>
    <submittedName>
        <fullName evidence="1">Uncharacterized protein</fullName>
    </submittedName>
</protein>
<proteinExistence type="predicted"/>
<evidence type="ECO:0000313" key="2">
    <source>
        <dbReference type="Proteomes" id="UP001341281"/>
    </source>
</evidence>
<gene>
    <name evidence="1" type="ORF">U9M48_006099</name>
</gene>